<proteinExistence type="predicted"/>
<gene>
    <name evidence="2" type="ORF">AJ81_03510</name>
</gene>
<dbReference type="PaxDb" id="1123384-AJ81_03510"/>
<reference evidence="2 3" key="1">
    <citation type="submission" date="2014-01" db="EMBL/GenBank/DDBJ databases">
        <title>Genome sequencing of Thermotog hypogea.</title>
        <authorList>
            <person name="Zhang X."/>
            <person name="Alvare G."/>
            <person name="Fristensky B."/>
            <person name="Chen L."/>
            <person name="Suen T."/>
            <person name="Chen Q."/>
            <person name="Ma K."/>
        </authorList>
    </citation>
    <scope>NUCLEOTIDE SEQUENCE [LARGE SCALE GENOMIC DNA]</scope>
    <source>
        <strain evidence="2 3">DSM 11164</strain>
    </source>
</reference>
<dbReference type="KEGG" id="phy:AJ81_03510"/>
<dbReference type="RefSeq" id="WP_031502233.1">
    <property type="nucleotide sequence ID" value="NC_022795.1"/>
</dbReference>
<feature type="transmembrane region" description="Helical" evidence="1">
    <location>
        <begin position="90"/>
        <end position="110"/>
    </location>
</feature>
<keyword evidence="1" id="KW-1133">Transmembrane helix</keyword>
<evidence type="ECO:0000256" key="1">
    <source>
        <dbReference type="SAM" id="Phobius"/>
    </source>
</evidence>
<dbReference type="PATRIC" id="fig|1123384.7.peg.685"/>
<organism evidence="2 3">
    <name type="scientific">Pseudothermotoga hypogea DSM 11164 = NBRC 106472</name>
    <dbReference type="NCBI Taxonomy" id="1123384"/>
    <lineage>
        <taxon>Bacteria</taxon>
        <taxon>Thermotogati</taxon>
        <taxon>Thermotogota</taxon>
        <taxon>Thermotogae</taxon>
        <taxon>Thermotogales</taxon>
        <taxon>Thermotogaceae</taxon>
        <taxon>Pseudothermotoga</taxon>
    </lineage>
</organism>
<feature type="transmembrane region" description="Helical" evidence="1">
    <location>
        <begin position="60"/>
        <end position="83"/>
    </location>
</feature>
<evidence type="ECO:0000313" key="3">
    <source>
        <dbReference type="Proteomes" id="UP000077469"/>
    </source>
</evidence>
<dbReference type="Proteomes" id="UP000077469">
    <property type="component" value="Chromosome"/>
</dbReference>
<protein>
    <submittedName>
        <fullName evidence="2">Uncharacterized protein</fullName>
    </submittedName>
</protein>
<dbReference type="AlphaFoldDB" id="A0A0X1KTZ3"/>
<dbReference type="OrthoDB" id="49335at2"/>
<keyword evidence="3" id="KW-1185">Reference proteome</keyword>
<feature type="transmembrane region" description="Helical" evidence="1">
    <location>
        <begin position="116"/>
        <end position="132"/>
    </location>
</feature>
<name>A0A0X1KTZ3_9THEM</name>
<feature type="transmembrane region" description="Helical" evidence="1">
    <location>
        <begin position="12"/>
        <end position="40"/>
    </location>
</feature>
<keyword evidence="1" id="KW-0812">Transmembrane</keyword>
<sequence length="137" mass="15884">MGILRSHFSRSLFLLGFGMLCIVVDGAFFDLFPSIVFYLVLEYLWFESSLDPIRVMSVLVFHSIACFANLSVGHIVVFILYVLSLLWREYFLKPFFPFAIYSLSLCVTFMFMKSNWIGSVLVSLLSLVLWRVKIEEV</sequence>
<dbReference type="EMBL" id="CP007141">
    <property type="protein sequence ID" value="AJC74676.1"/>
    <property type="molecule type" value="Genomic_DNA"/>
</dbReference>
<dbReference type="STRING" id="1123384.AJ81_03510"/>
<keyword evidence="1" id="KW-0472">Membrane</keyword>
<accession>A0A0X1KTZ3</accession>
<evidence type="ECO:0000313" key="2">
    <source>
        <dbReference type="EMBL" id="AJC74676.1"/>
    </source>
</evidence>